<dbReference type="InterPro" id="IPR027417">
    <property type="entry name" value="P-loop_NTPase"/>
</dbReference>
<dbReference type="RefSeq" id="WP_072318201.1">
    <property type="nucleotide sequence ID" value="NZ_FPJE01000017.1"/>
</dbReference>
<name>A0A1K1QZZ2_9FLAO</name>
<organism evidence="3 4">
    <name type="scientific">Sinomicrobium oceani</name>
    <dbReference type="NCBI Taxonomy" id="1150368"/>
    <lineage>
        <taxon>Bacteria</taxon>
        <taxon>Pseudomonadati</taxon>
        <taxon>Bacteroidota</taxon>
        <taxon>Flavobacteriia</taxon>
        <taxon>Flavobacteriales</taxon>
        <taxon>Flavobacteriaceae</taxon>
        <taxon>Sinomicrobium</taxon>
    </lineage>
</organism>
<reference evidence="3 4" key="1">
    <citation type="submission" date="2016-11" db="EMBL/GenBank/DDBJ databases">
        <authorList>
            <person name="Jaros S."/>
            <person name="Januszkiewicz K."/>
            <person name="Wedrychowicz H."/>
        </authorList>
    </citation>
    <scope>NUCLEOTIDE SEQUENCE [LARGE SCALE GENOMIC DNA]</scope>
    <source>
        <strain evidence="3 4">CGMCC 1.12145</strain>
    </source>
</reference>
<dbReference type="OrthoDB" id="5432096at2"/>
<dbReference type="GO" id="GO:0008476">
    <property type="term" value="F:protein-tyrosine sulfotransferase activity"/>
    <property type="evidence" value="ECO:0007669"/>
    <property type="project" value="InterPro"/>
</dbReference>
<proteinExistence type="predicted"/>
<evidence type="ECO:0000256" key="1">
    <source>
        <dbReference type="ARBA" id="ARBA00022679"/>
    </source>
</evidence>
<accession>A0A1K1QZZ2</accession>
<feature type="domain" description="Sulfotransferase" evidence="2">
    <location>
        <begin position="4"/>
        <end position="252"/>
    </location>
</feature>
<dbReference type="EMBL" id="FPJE01000017">
    <property type="protein sequence ID" value="SFW65233.1"/>
    <property type="molecule type" value="Genomic_DNA"/>
</dbReference>
<dbReference type="Pfam" id="PF00685">
    <property type="entry name" value="Sulfotransfer_1"/>
    <property type="match status" value="1"/>
</dbReference>
<dbReference type="InterPro" id="IPR026634">
    <property type="entry name" value="TPST-like"/>
</dbReference>
<evidence type="ECO:0000313" key="3">
    <source>
        <dbReference type="EMBL" id="SFW65233.1"/>
    </source>
</evidence>
<dbReference type="Gene3D" id="3.40.50.300">
    <property type="entry name" value="P-loop containing nucleotide triphosphate hydrolases"/>
    <property type="match status" value="1"/>
</dbReference>
<keyword evidence="4" id="KW-1185">Reference proteome</keyword>
<dbReference type="AlphaFoldDB" id="A0A1K1QZZ2"/>
<keyword evidence="1 3" id="KW-0808">Transferase</keyword>
<sequence length="288" mass="33172">MKNPPIIIIGAGRSGTNILRDSICSIQGFETWPCDEINYIWRHGNIAKNTDRFTAGDARPGVRKYIKGAFESFERKSKAEHVVEKTCASSLKVPFIEAIFPNAKYIFLIRDGRDVASSAKQRWTASLELKYIWKKVKYVPVSDIPYYGFRYFINRIKKLFSSEKRLAFWGPIYPGMKEDLQKDSLIEVCGKQWATCVEAAYEDLLQIDSHRVHMMNYETFVGNPVEEMGKVMDFIGLEASEKEIKGSVNKVSTRSIGNYKKYITPDDLEKLNRIVEPIMVDIYHKIEK</sequence>
<dbReference type="PANTHER" id="PTHR12788">
    <property type="entry name" value="PROTEIN-TYROSINE SULFOTRANSFERASE 2"/>
    <property type="match status" value="1"/>
</dbReference>
<gene>
    <name evidence="3" type="ORF">SAMN02927921_03001</name>
</gene>
<dbReference type="PANTHER" id="PTHR12788:SF10">
    <property type="entry name" value="PROTEIN-TYROSINE SULFOTRANSFERASE"/>
    <property type="match status" value="1"/>
</dbReference>
<dbReference type="SUPFAM" id="SSF52540">
    <property type="entry name" value="P-loop containing nucleoside triphosphate hydrolases"/>
    <property type="match status" value="1"/>
</dbReference>
<evidence type="ECO:0000259" key="2">
    <source>
        <dbReference type="Pfam" id="PF00685"/>
    </source>
</evidence>
<dbReference type="Proteomes" id="UP000182248">
    <property type="component" value="Unassembled WGS sequence"/>
</dbReference>
<protein>
    <submittedName>
        <fullName evidence="3">Sulfotransferase domain-containing protein</fullName>
    </submittedName>
</protein>
<dbReference type="STRING" id="1150368.SAMN02927921_03001"/>
<dbReference type="InterPro" id="IPR000863">
    <property type="entry name" value="Sulfotransferase_dom"/>
</dbReference>
<evidence type="ECO:0000313" key="4">
    <source>
        <dbReference type="Proteomes" id="UP000182248"/>
    </source>
</evidence>